<comment type="caution">
    <text evidence="2">The sequence shown here is derived from an EMBL/GenBank/DDBJ whole genome shotgun (WGS) entry which is preliminary data.</text>
</comment>
<sequence length="67" mass="7747">MRTDDKSFATDVVSTQSHFKTFFLNMDAEADYGDASTAVHVRLSRRARTRKPEHRMRPEVGVYNNNN</sequence>
<reference evidence="2 3" key="1">
    <citation type="submission" date="2023-01" db="EMBL/GenBank/DDBJ databases">
        <authorList>
            <person name="Whitehead M."/>
        </authorList>
    </citation>
    <scope>NUCLEOTIDE SEQUENCE [LARGE SCALE GENOMIC DNA]</scope>
</reference>
<evidence type="ECO:0000313" key="3">
    <source>
        <dbReference type="Proteomes" id="UP001160148"/>
    </source>
</evidence>
<proteinExistence type="predicted"/>
<evidence type="ECO:0000256" key="1">
    <source>
        <dbReference type="SAM" id="MobiDB-lite"/>
    </source>
</evidence>
<protein>
    <submittedName>
        <fullName evidence="2">Uncharacterized protein</fullName>
    </submittedName>
</protein>
<keyword evidence="3" id="KW-1185">Reference proteome</keyword>
<organism evidence="2 3">
    <name type="scientific">Macrosiphum euphorbiae</name>
    <name type="common">potato aphid</name>
    <dbReference type="NCBI Taxonomy" id="13131"/>
    <lineage>
        <taxon>Eukaryota</taxon>
        <taxon>Metazoa</taxon>
        <taxon>Ecdysozoa</taxon>
        <taxon>Arthropoda</taxon>
        <taxon>Hexapoda</taxon>
        <taxon>Insecta</taxon>
        <taxon>Pterygota</taxon>
        <taxon>Neoptera</taxon>
        <taxon>Paraneoptera</taxon>
        <taxon>Hemiptera</taxon>
        <taxon>Sternorrhyncha</taxon>
        <taxon>Aphidomorpha</taxon>
        <taxon>Aphidoidea</taxon>
        <taxon>Aphididae</taxon>
        <taxon>Macrosiphini</taxon>
        <taxon>Macrosiphum</taxon>
    </lineage>
</organism>
<accession>A0AAV0XK03</accession>
<evidence type="ECO:0000313" key="2">
    <source>
        <dbReference type="EMBL" id="CAI6367781.1"/>
    </source>
</evidence>
<dbReference type="AlphaFoldDB" id="A0AAV0XK03"/>
<dbReference type="EMBL" id="CARXXK010000005">
    <property type="protein sequence ID" value="CAI6367781.1"/>
    <property type="molecule type" value="Genomic_DNA"/>
</dbReference>
<feature type="compositionally biased region" description="Basic residues" evidence="1">
    <location>
        <begin position="45"/>
        <end position="54"/>
    </location>
</feature>
<dbReference type="Proteomes" id="UP001160148">
    <property type="component" value="Unassembled WGS sequence"/>
</dbReference>
<name>A0AAV0XK03_9HEMI</name>
<feature type="region of interest" description="Disordered" evidence="1">
    <location>
        <begin position="45"/>
        <end position="67"/>
    </location>
</feature>
<gene>
    <name evidence="2" type="ORF">MEUPH1_LOCUS22213</name>
</gene>